<feature type="binding site" evidence="7">
    <location>
        <position position="142"/>
    </location>
    <ligand>
        <name>Zn(2+)</name>
        <dbReference type="ChEBI" id="CHEBI:29105"/>
        <note>catalytic</note>
    </ligand>
</feature>
<proteinExistence type="inferred from homology"/>
<feature type="binding site" evidence="7">
    <location>
        <position position="136"/>
    </location>
    <ligand>
        <name>Zn(2+)</name>
        <dbReference type="ChEBI" id="CHEBI:29105"/>
        <note>catalytic</note>
    </ligand>
</feature>
<keyword evidence="7" id="KW-0963">Cytoplasm</keyword>
<dbReference type="SUPFAM" id="SSF55486">
    <property type="entry name" value="Metalloproteases ('zincins'), catalytic domain"/>
    <property type="match status" value="1"/>
</dbReference>
<evidence type="ECO:0000313" key="8">
    <source>
        <dbReference type="EMBL" id="SCM74747.1"/>
    </source>
</evidence>
<dbReference type="Pfam" id="PF02130">
    <property type="entry name" value="YbeY"/>
    <property type="match status" value="1"/>
</dbReference>
<dbReference type="GO" id="GO:0004222">
    <property type="term" value="F:metalloendopeptidase activity"/>
    <property type="evidence" value="ECO:0007669"/>
    <property type="project" value="InterPro"/>
</dbReference>
<comment type="subcellular location">
    <subcellularLocation>
        <location evidence="7">Cytoplasm</location>
    </subcellularLocation>
</comment>
<dbReference type="EMBL" id="FMJC01000002">
    <property type="protein sequence ID" value="SCM74747.1"/>
    <property type="molecule type" value="Genomic_DNA"/>
</dbReference>
<sequence length="175" mass="18464">MTLFPSSLARARGGGRVRIFCHYPQGAAFTPLHWRQMETALEAMLEILPDAAQSAAEGFQVPAEVELFLLDDAAIADANARHLGCAGPTNILSFPGGAETPGVLLLSLDTLCRECLLYGQDPSEHAVRLLAHGMGHLCGLDHGPAMDALCERYMDAGCAALCSEGRAEPAGAVSF</sequence>
<dbReference type="InterPro" id="IPR002036">
    <property type="entry name" value="YbeY"/>
</dbReference>
<dbReference type="GO" id="GO:0006364">
    <property type="term" value="P:rRNA processing"/>
    <property type="evidence" value="ECO:0007669"/>
    <property type="project" value="UniProtKB-UniRule"/>
</dbReference>
<accession>A0A212LB95</accession>
<evidence type="ECO:0000256" key="4">
    <source>
        <dbReference type="ARBA" id="ARBA00022759"/>
    </source>
</evidence>
<dbReference type="NCBIfam" id="TIGR00043">
    <property type="entry name" value="rRNA maturation RNase YbeY"/>
    <property type="match status" value="1"/>
</dbReference>
<keyword evidence="7" id="KW-0690">Ribosome biogenesis</keyword>
<comment type="cofactor">
    <cofactor evidence="7">
        <name>Zn(2+)</name>
        <dbReference type="ChEBI" id="CHEBI:29105"/>
    </cofactor>
    <text evidence="7">Binds 1 zinc ion.</text>
</comment>
<name>A0A212LB95_9BACT</name>
<dbReference type="Gene3D" id="3.40.390.30">
    <property type="entry name" value="Metalloproteases ('zincins'), catalytic domain"/>
    <property type="match status" value="1"/>
</dbReference>
<keyword evidence="7" id="KW-0698">rRNA processing</keyword>
<comment type="similarity">
    <text evidence="1 7">Belongs to the endoribonuclease YbeY family.</text>
</comment>
<feature type="binding site" evidence="7">
    <location>
        <position position="132"/>
    </location>
    <ligand>
        <name>Zn(2+)</name>
        <dbReference type="ChEBI" id="CHEBI:29105"/>
        <note>catalytic</note>
    </ligand>
</feature>
<keyword evidence="2 7" id="KW-0540">Nuclease</keyword>
<comment type="function">
    <text evidence="7">Single strand-specific metallo-endoribonuclease involved in late-stage 70S ribosome quality control and in maturation of the 3' terminus of the 16S rRNA.</text>
</comment>
<dbReference type="GO" id="GO:0004521">
    <property type="term" value="F:RNA endonuclease activity"/>
    <property type="evidence" value="ECO:0007669"/>
    <property type="project" value="UniProtKB-UniRule"/>
</dbReference>
<evidence type="ECO:0000256" key="5">
    <source>
        <dbReference type="ARBA" id="ARBA00022801"/>
    </source>
</evidence>
<dbReference type="GO" id="GO:0008270">
    <property type="term" value="F:zinc ion binding"/>
    <property type="evidence" value="ECO:0007669"/>
    <property type="project" value="UniProtKB-UniRule"/>
</dbReference>
<gene>
    <name evidence="7" type="primary">ybeY</name>
    <name evidence="8" type="ORF">KL86DES1_22129</name>
</gene>
<dbReference type="EC" id="3.1.-.-" evidence="7"/>
<evidence type="ECO:0000256" key="2">
    <source>
        <dbReference type="ARBA" id="ARBA00022722"/>
    </source>
</evidence>
<evidence type="ECO:0000256" key="1">
    <source>
        <dbReference type="ARBA" id="ARBA00010875"/>
    </source>
</evidence>
<keyword evidence="3 7" id="KW-0479">Metal-binding</keyword>
<keyword evidence="6 7" id="KW-0862">Zinc</keyword>
<keyword evidence="5 7" id="KW-0378">Hydrolase</keyword>
<reference evidence="8" key="1">
    <citation type="submission" date="2016-08" db="EMBL/GenBank/DDBJ databases">
        <authorList>
            <person name="Seilhamer J.J."/>
        </authorList>
    </citation>
    <scope>NUCLEOTIDE SEQUENCE</scope>
    <source>
        <strain evidence="8">86-1</strain>
    </source>
</reference>
<evidence type="ECO:0000256" key="3">
    <source>
        <dbReference type="ARBA" id="ARBA00022723"/>
    </source>
</evidence>
<dbReference type="GO" id="GO:0005737">
    <property type="term" value="C:cytoplasm"/>
    <property type="evidence" value="ECO:0007669"/>
    <property type="project" value="UniProtKB-SubCell"/>
</dbReference>
<keyword evidence="4 7" id="KW-0255">Endonuclease</keyword>
<evidence type="ECO:0000256" key="7">
    <source>
        <dbReference type="HAMAP-Rule" id="MF_00009"/>
    </source>
</evidence>
<protein>
    <recommendedName>
        <fullName evidence="7">Endoribonuclease YbeY</fullName>
        <ecNumber evidence="7">3.1.-.-</ecNumber>
    </recommendedName>
</protein>
<organism evidence="8">
    <name type="scientific">uncultured Desulfovibrio sp</name>
    <dbReference type="NCBI Taxonomy" id="167968"/>
    <lineage>
        <taxon>Bacteria</taxon>
        <taxon>Pseudomonadati</taxon>
        <taxon>Thermodesulfobacteriota</taxon>
        <taxon>Desulfovibrionia</taxon>
        <taxon>Desulfovibrionales</taxon>
        <taxon>Desulfovibrionaceae</taxon>
        <taxon>Desulfovibrio</taxon>
        <taxon>environmental samples</taxon>
    </lineage>
</organism>
<dbReference type="InterPro" id="IPR023091">
    <property type="entry name" value="MetalPrtase_cat_dom_sf_prd"/>
</dbReference>
<evidence type="ECO:0000256" key="6">
    <source>
        <dbReference type="ARBA" id="ARBA00022833"/>
    </source>
</evidence>
<dbReference type="AlphaFoldDB" id="A0A212LB95"/>
<dbReference type="HAMAP" id="MF_00009">
    <property type="entry name" value="Endoribonucl_YbeY"/>
    <property type="match status" value="1"/>
</dbReference>